<keyword evidence="2" id="KW-1133">Transmembrane helix</keyword>
<evidence type="ECO:0000313" key="3">
    <source>
        <dbReference type="EMBL" id="KAB5595710.1"/>
    </source>
</evidence>
<evidence type="ECO:0000256" key="1">
    <source>
        <dbReference type="SAM" id="MobiDB-lite"/>
    </source>
</evidence>
<name>A0A5N5QVD0_9AGAM</name>
<evidence type="ECO:0008006" key="5">
    <source>
        <dbReference type="Google" id="ProtNLM"/>
    </source>
</evidence>
<keyword evidence="2" id="KW-0812">Transmembrane</keyword>
<accession>A0A5N5QVD0</accession>
<evidence type="ECO:0000313" key="4">
    <source>
        <dbReference type="Proteomes" id="UP000383932"/>
    </source>
</evidence>
<dbReference type="OrthoDB" id="3253553at2759"/>
<feature type="transmembrane region" description="Helical" evidence="2">
    <location>
        <begin position="336"/>
        <end position="357"/>
    </location>
</feature>
<dbReference type="AlphaFoldDB" id="A0A5N5QVD0"/>
<feature type="region of interest" description="Disordered" evidence="1">
    <location>
        <begin position="1"/>
        <end position="31"/>
    </location>
</feature>
<feature type="compositionally biased region" description="Pro residues" evidence="1">
    <location>
        <begin position="165"/>
        <end position="175"/>
    </location>
</feature>
<feature type="transmembrane region" description="Helical" evidence="2">
    <location>
        <begin position="490"/>
        <end position="512"/>
    </location>
</feature>
<gene>
    <name evidence="3" type="ORF">CTheo_948</name>
</gene>
<feature type="region of interest" description="Disordered" evidence="1">
    <location>
        <begin position="53"/>
        <end position="86"/>
    </location>
</feature>
<proteinExistence type="predicted"/>
<sequence length="528" mass="57498">MANPSRPWSPHPPAHYQEPSTESRGVVSVLASRAQAHSSPYYDPYSAQYGAWQPATQAPYPPGRQSSLPVDPYGHDPNGYPISHHYQPTDASVEALDLAQYHARLNAQQQYAQSQPQVYIPRAPQPGYFPHVAPDSSRSPVTHQSPVRDFIDVGPFTYSGIRETSPPPLRLPPVQPAGSPRRQQTRDPLNSPPPRSHLPWASENPNEYDLGDPDPVFPPSSPHRNDSNSFPFNVQSATPAADTPTSETAHSPIARNLGETSSSPDPEAQEKNWGVREGDRPGDIGADGRLISNGPRKRMVLRALEVLTAIGACIACIYAFIVPKPNPAAPQASKPAIYVIVVLGFATLLAFAYIYILRGCFGVGRKKDDPYSHAMVLPISRHRAGYRGLKNKHKGQDSVQVNLIVDPAYFSQKSEANITPGVPWSAQQGANTSNVFTSYERERARLSARKGLWWALGLDVLGAVVWATAFVLAMIGPRCAAGSYKGWCDAFNGAVACSFIGSAMFVTSAVLVGRDLMVSRRTDRKLGR</sequence>
<feature type="compositionally biased region" description="Basic and acidic residues" evidence="1">
    <location>
        <begin position="268"/>
        <end position="282"/>
    </location>
</feature>
<keyword evidence="2" id="KW-0472">Membrane</keyword>
<dbReference type="Proteomes" id="UP000383932">
    <property type="component" value="Unassembled WGS sequence"/>
</dbReference>
<comment type="caution">
    <text evidence="3">The sequence shown here is derived from an EMBL/GenBank/DDBJ whole genome shotgun (WGS) entry which is preliminary data.</text>
</comment>
<organism evidence="3 4">
    <name type="scientific">Ceratobasidium theobromae</name>
    <dbReference type="NCBI Taxonomy" id="1582974"/>
    <lineage>
        <taxon>Eukaryota</taxon>
        <taxon>Fungi</taxon>
        <taxon>Dikarya</taxon>
        <taxon>Basidiomycota</taxon>
        <taxon>Agaricomycotina</taxon>
        <taxon>Agaricomycetes</taxon>
        <taxon>Cantharellales</taxon>
        <taxon>Ceratobasidiaceae</taxon>
        <taxon>Ceratobasidium</taxon>
    </lineage>
</organism>
<feature type="transmembrane region" description="Helical" evidence="2">
    <location>
        <begin position="299"/>
        <end position="321"/>
    </location>
</feature>
<feature type="transmembrane region" description="Helical" evidence="2">
    <location>
        <begin position="451"/>
        <end position="475"/>
    </location>
</feature>
<dbReference type="EMBL" id="SSOP01000007">
    <property type="protein sequence ID" value="KAB5595710.1"/>
    <property type="molecule type" value="Genomic_DNA"/>
</dbReference>
<feature type="compositionally biased region" description="Polar residues" evidence="1">
    <location>
        <begin position="136"/>
        <end position="145"/>
    </location>
</feature>
<evidence type="ECO:0000256" key="2">
    <source>
        <dbReference type="SAM" id="Phobius"/>
    </source>
</evidence>
<feature type="compositionally biased region" description="Polar residues" evidence="1">
    <location>
        <begin position="227"/>
        <end position="249"/>
    </location>
</feature>
<keyword evidence="4" id="KW-1185">Reference proteome</keyword>
<reference evidence="3 4" key="1">
    <citation type="journal article" date="2019" name="Fungal Biol. Biotechnol.">
        <title>Draft genome sequence of fastidious pathogen Ceratobasidium theobromae, which causes vascular-streak dieback in Theobroma cacao.</title>
        <authorList>
            <person name="Ali S.S."/>
            <person name="Asman A."/>
            <person name="Shao J."/>
            <person name="Firmansyah A.P."/>
            <person name="Susilo A.W."/>
            <person name="Rosmana A."/>
            <person name="McMahon P."/>
            <person name="Junaid M."/>
            <person name="Guest D."/>
            <person name="Kheng T.Y."/>
            <person name="Meinhardt L.W."/>
            <person name="Bailey B.A."/>
        </authorList>
    </citation>
    <scope>NUCLEOTIDE SEQUENCE [LARGE SCALE GENOMIC DNA]</scope>
    <source>
        <strain evidence="3 4">CT2</strain>
    </source>
</reference>
<feature type="region of interest" description="Disordered" evidence="1">
    <location>
        <begin position="121"/>
        <end position="291"/>
    </location>
</feature>
<protein>
    <recommendedName>
        <fullName evidence="5">Transmembrane protein</fullName>
    </recommendedName>
</protein>